<dbReference type="Proteomes" id="UP000245626">
    <property type="component" value="Unassembled WGS sequence"/>
</dbReference>
<organism evidence="1 2">
    <name type="scientific">Violaceomyces palustris</name>
    <dbReference type="NCBI Taxonomy" id="1673888"/>
    <lineage>
        <taxon>Eukaryota</taxon>
        <taxon>Fungi</taxon>
        <taxon>Dikarya</taxon>
        <taxon>Basidiomycota</taxon>
        <taxon>Ustilaginomycotina</taxon>
        <taxon>Ustilaginomycetes</taxon>
        <taxon>Violaceomycetales</taxon>
        <taxon>Violaceomycetaceae</taxon>
        <taxon>Violaceomyces</taxon>
    </lineage>
</organism>
<name>A0ACD0NP96_9BASI</name>
<gene>
    <name evidence="1" type="ORF">IE53DRAFT_390235</name>
</gene>
<reference evidence="1 2" key="1">
    <citation type="journal article" date="2018" name="Mol. Biol. Evol.">
        <title>Broad Genomic Sampling Reveals a Smut Pathogenic Ancestry of the Fungal Clade Ustilaginomycotina.</title>
        <authorList>
            <person name="Kijpornyongpan T."/>
            <person name="Mondo S.J."/>
            <person name="Barry K."/>
            <person name="Sandor L."/>
            <person name="Lee J."/>
            <person name="Lipzen A."/>
            <person name="Pangilinan J."/>
            <person name="LaButti K."/>
            <person name="Hainaut M."/>
            <person name="Henrissat B."/>
            <person name="Grigoriev I.V."/>
            <person name="Spatafora J.W."/>
            <person name="Aime M.C."/>
        </authorList>
    </citation>
    <scope>NUCLEOTIDE SEQUENCE [LARGE SCALE GENOMIC DNA]</scope>
    <source>
        <strain evidence="1 2">SA 807</strain>
    </source>
</reference>
<protein>
    <submittedName>
        <fullName evidence="1">Alcohol oxidase</fullName>
    </submittedName>
</protein>
<evidence type="ECO:0000313" key="1">
    <source>
        <dbReference type="EMBL" id="PWN47636.1"/>
    </source>
</evidence>
<proteinExistence type="predicted"/>
<accession>A0ACD0NP96</accession>
<dbReference type="EMBL" id="KZ820378">
    <property type="protein sequence ID" value="PWN47636.1"/>
    <property type="molecule type" value="Genomic_DNA"/>
</dbReference>
<evidence type="ECO:0000313" key="2">
    <source>
        <dbReference type="Proteomes" id="UP000245626"/>
    </source>
</evidence>
<sequence>MSTKPNTKEPAQAKASTSSTSSTAPSSARERLSSLASHLLPSGNTEFDYVIVGGGTAGAVLANRLTEDREVSVAVIEGGPSDVGDDRVLDLRRWLEMLGSELDYDYPTVEQPRGNSHIRHSRAKVLGGCSSHNTLISFRPFNEDLDDWKNNYGCPSWGSSNLQPFGDRLKMNIVPVAPQQRNQVARDWVQACSLATGAPILEDLNAQIVHRGGFQEAVGFFDISYDPYNGHRSSASVAYLHPIMPHGPHRRHNLHLFLETWATKLEYEADAATAEPLKVKGVRVRTKHGLEKTLSARREVILCAGAVDTPRLLLHSGIGPRSQLERLGMECRLDVPGVGENLTDHPESIIMWETRDTPPETVMSSDAGLFLRVLPPNAEPNPHPGPDLMFHIYQIPFADNTARQGYEVPEHAICMTPNITRSQARGRITLASNDPEEKPLLDFKYFEDPRGYDERILVEGIKWARKIAQQSPFKEHLVKEVAPGPSCQTDEQLSAYARSVAHTVYHPAGTCRMGTPSPSFGGKGRDPTVVVDQNDLKVVGVKKLRICDASLLPTLPTVNPMLTILMVAERAAELIRNDAWVQGRRRTDWD</sequence>
<keyword evidence="2" id="KW-1185">Reference proteome</keyword>